<comment type="pathway">
    <text evidence="9">Cofactor biosynthesis; (R)-pantothenate biosynthesis; beta-alanine from L-aspartate: step 1/1.</text>
</comment>
<keyword evidence="4 9" id="KW-0068">Autocatalytic cleavage</keyword>
<feature type="modified residue" description="Pyruvic acid (Ser)" evidence="9 12">
    <location>
        <position position="25"/>
    </location>
</feature>
<dbReference type="GO" id="GO:0006523">
    <property type="term" value="P:alanine biosynthetic process"/>
    <property type="evidence" value="ECO:0007669"/>
    <property type="project" value="InterPro"/>
</dbReference>
<evidence type="ECO:0000256" key="9">
    <source>
        <dbReference type="HAMAP-Rule" id="MF_00446"/>
    </source>
</evidence>
<dbReference type="AlphaFoldDB" id="A0A2M9Y144"/>
<evidence type="ECO:0000256" key="2">
    <source>
        <dbReference type="ARBA" id="ARBA00022655"/>
    </source>
</evidence>
<keyword evidence="3 9" id="KW-0210">Decarboxylase</keyword>
<evidence type="ECO:0000256" key="1">
    <source>
        <dbReference type="ARBA" id="ARBA00022490"/>
    </source>
</evidence>
<evidence type="ECO:0000256" key="3">
    <source>
        <dbReference type="ARBA" id="ARBA00022793"/>
    </source>
</evidence>
<keyword evidence="2 9" id="KW-0566">Pantothenate biosynthesis</keyword>
<dbReference type="NCBIfam" id="TIGR00223">
    <property type="entry name" value="panD"/>
    <property type="match status" value="1"/>
</dbReference>
<proteinExistence type="inferred from homology"/>
<evidence type="ECO:0000256" key="4">
    <source>
        <dbReference type="ARBA" id="ARBA00022813"/>
    </source>
</evidence>
<organism evidence="14 15">
    <name type="scientific">Leptospira brenneri</name>
    <dbReference type="NCBI Taxonomy" id="2023182"/>
    <lineage>
        <taxon>Bacteria</taxon>
        <taxon>Pseudomonadati</taxon>
        <taxon>Spirochaetota</taxon>
        <taxon>Spirochaetia</taxon>
        <taxon>Leptospirales</taxon>
        <taxon>Leptospiraceae</taxon>
        <taxon>Leptospira</taxon>
    </lineage>
</organism>
<dbReference type="Pfam" id="PF02261">
    <property type="entry name" value="Asp_decarbox"/>
    <property type="match status" value="1"/>
</dbReference>
<sequence length="118" mass="13015">MIITVCKGKIHRAVVTEAELHYEGSLTVDQDLMDLAGMRPYEQVSVVNVNNGARFETYLIVGERGSGTICLNGAAARLGMKGDKVIIITYGQVEEKELSVDYKPKVVFVDENNRPKKA</sequence>
<dbReference type="GO" id="GO:0004068">
    <property type="term" value="F:aspartate 1-decarboxylase activity"/>
    <property type="evidence" value="ECO:0007669"/>
    <property type="project" value="UniProtKB-UniRule"/>
</dbReference>
<dbReference type="HAMAP" id="MF_00446">
    <property type="entry name" value="PanD"/>
    <property type="match status" value="1"/>
</dbReference>
<comment type="PTM">
    <text evidence="9 12">Is synthesized initially as an inactive proenzyme, which is activated by self-cleavage at a specific serine bond to produce a beta-subunit with a hydroxyl group at its C-terminus and an alpha-subunit with a pyruvoyl group at its N-terminus.</text>
</comment>
<dbReference type="PANTHER" id="PTHR21012:SF0">
    <property type="entry name" value="ASPARTATE 1-DECARBOXYLASE"/>
    <property type="match status" value="1"/>
</dbReference>
<dbReference type="RefSeq" id="WP_100791205.1">
    <property type="nucleotide sequence ID" value="NZ_NPDQ01000005.1"/>
</dbReference>
<keyword evidence="15" id="KW-1185">Reference proteome</keyword>
<comment type="caution">
    <text evidence="14">The sequence shown here is derived from an EMBL/GenBank/DDBJ whole genome shotgun (WGS) entry which is preliminary data.</text>
</comment>
<dbReference type="GO" id="GO:0015940">
    <property type="term" value="P:pantothenate biosynthetic process"/>
    <property type="evidence" value="ECO:0007669"/>
    <property type="project" value="UniProtKB-UniRule"/>
</dbReference>
<keyword evidence="1 9" id="KW-0963">Cytoplasm</keyword>
<feature type="chain" id="PRO_5044351195" description="Aspartate 1-decarboxylase alpha chain" evidence="9 13">
    <location>
        <begin position="25"/>
        <end position="118"/>
    </location>
</feature>
<evidence type="ECO:0000313" key="15">
    <source>
        <dbReference type="Proteomes" id="UP000297891"/>
    </source>
</evidence>
<comment type="catalytic activity">
    <reaction evidence="9">
        <text>L-aspartate + H(+) = beta-alanine + CO2</text>
        <dbReference type="Rhea" id="RHEA:19497"/>
        <dbReference type="ChEBI" id="CHEBI:15378"/>
        <dbReference type="ChEBI" id="CHEBI:16526"/>
        <dbReference type="ChEBI" id="CHEBI:29991"/>
        <dbReference type="ChEBI" id="CHEBI:57966"/>
        <dbReference type="EC" id="4.1.1.11"/>
    </reaction>
</comment>
<dbReference type="PIRSF" id="PIRSF006246">
    <property type="entry name" value="Asp_decarbox"/>
    <property type="match status" value="1"/>
</dbReference>
<keyword evidence="8 9" id="KW-0670">Pyruvate</keyword>
<evidence type="ECO:0000256" key="8">
    <source>
        <dbReference type="ARBA" id="ARBA00023317"/>
    </source>
</evidence>
<dbReference type="OrthoDB" id="9803983at2"/>
<reference evidence="14" key="1">
    <citation type="journal article" date="2019" name="PLoS Negl. Trop. Dis.">
        <title>Revisiting the worldwide diversity of Leptospira species in the environment.</title>
        <authorList>
            <person name="Vincent A.T."/>
            <person name="Schiettekatte O."/>
            <person name="Bourhy P."/>
            <person name="Veyrier F.J."/>
            <person name="Picardeau M."/>
        </authorList>
    </citation>
    <scope>NUCLEOTIDE SEQUENCE [LARGE SCALE GENOMIC DNA]</scope>
    <source>
        <strain evidence="14">201800277</strain>
    </source>
</reference>
<dbReference type="InterPro" id="IPR003190">
    <property type="entry name" value="Asp_decarbox"/>
</dbReference>
<feature type="binding site" evidence="9 11">
    <location>
        <begin position="73"/>
        <end position="75"/>
    </location>
    <ligand>
        <name>substrate</name>
    </ligand>
</feature>
<feature type="active site" description="Proton donor" evidence="9 10">
    <location>
        <position position="58"/>
    </location>
</feature>
<dbReference type="Gene3D" id="2.40.40.20">
    <property type="match status" value="1"/>
</dbReference>
<dbReference type="Proteomes" id="UP000297891">
    <property type="component" value="Unassembled WGS sequence"/>
</dbReference>
<evidence type="ECO:0000256" key="12">
    <source>
        <dbReference type="PIRSR" id="PIRSR006246-3"/>
    </source>
</evidence>
<comment type="similarity">
    <text evidence="9">Belongs to the PanD family.</text>
</comment>
<name>A0A2M9Y144_9LEPT</name>
<protein>
    <recommendedName>
        <fullName evidence="9">Aspartate 1-decarboxylase</fullName>
        <ecNumber evidence="9">4.1.1.11</ecNumber>
    </recommendedName>
    <alternativeName>
        <fullName evidence="9">Aspartate alpha-decarboxylase</fullName>
    </alternativeName>
    <component>
        <recommendedName>
            <fullName evidence="9">Aspartate 1-decarboxylase beta chain</fullName>
        </recommendedName>
    </component>
    <component>
        <recommendedName>
            <fullName evidence="9">Aspartate 1-decarboxylase alpha chain</fullName>
        </recommendedName>
    </component>
</protein>
<evidence type="ECO:0000256" key="10">
    <source>
        <dbReference type="PIRSR" id="PIRSR006246-1"/>
    </source>
</evidence>
<dbReference type="PANTHER" id="PTHR21012">
    <property type="entry name" value="ASPARTATE 1-DECARBOXYLASE"/>
    <property type="match status" value="1"/>
</dbReference>
<comment type="subunit">
    <text evidence="9">Heterooctamer of four alpha and four beta subunits.</text>
</comment>
<dbReference type="EMBL" id="RQFP01000001">
    <property type="protein sequence ID" value="TGK95100.1"/>
    <property type="molecule type" value="Genomic_DNA"/>
</dbReference>
<dbReference type="SUPFAM" id="SSF50692">
    <property type="entry name" value="ADC-like"/>
    <property type="match status" value="1"/>
</dbReference>
<comment type="cofactor">
    <cofactor evidence="9 10">
        <name>pyruvate</name>
        <dbReference type="ChEBI" id="CHEBI:15361"/>
    </cofactor>
    <text evidence="9 10">Binds 1 pyruvoyl group covalently per subunit.</text>
</comment>
<evidence type="ECO:0000256" key="6">
    <source>
        <dbReference type="ARBA" id="ARBA00023239"/>
    </source>
</evidence>
<gene>
    <name evidence="9" type="primary">panD</name>
    <name evidence="14" type="ORF">EHQ30_00145</name>
</gene>
<keyword evidence="5 9" id="KW-0865">Zymogen</keyword>
<dbReference type="EC" id="4.1.1.11" evidence="9"/>
<evidence type="ECO:0000256" key="5">
    <source>
        <dbReference type="ARBA" id="ARBA00023145"/>
    </source>
</evidence>
<accession>A0A2M9Y144</accession>
<keyword evidence="6 9" id="KW-0456">Lyase</keyword>
<evidence type="ECO:0000313" key="14">
    <source>
        <dbReference type="EMBL" id="TGK95100.1"/>
    </source>
</evidence>
<feature type="binding site" evidence="9 11">
    <location>
        <position position="57"/>
    </location>
    <ligand>
        <name>substrate</name>
    </ligand>
</feature>
<dbReference type="GO" id="GO:0005829">
    <property type="term" value="C:cytosol"/>
    <property type="evidence" value="ECO:0007669"/>
    <property type="project" value="TreeGrafter"/>
</dbReference>
<evidence type="ECO:0000256" key="7">
    <source>
        <dbReference type="ARBA" id="ARBA00023270"/>
    </source>
</evidence>
<comment type="subcellular location">
    <subcellularLocation>
        <location evidence="9">Cytoplasm</location>
    </subcellularLocation>
</comment>
<evidence type="ECO:0000256" key="11">
    <source>
        <dbReference type="PIRSR" id="PIRSR006246-2"/>
    </source>
</evidence>
<comment type="function">
    <text evidence="9">Catalyzes the pyruvoyl-dependent decarboxylation of aspartate to produce beta-alanine.</text>
</comment>
<keyword evidence="7 9" id="KW-0704">Schiff base</keyword>
<feature type="chain" id="PRO_5044351196" description="Aspartate 1-decarboxylase beta chain" evidence="9 13">
    <location>
        <begin position="1"/>
        <end position="24"/>
    </location>
</feature>
<evidence type="ECO:0000256" key="13">
    <source>
        <dbReference type="PIRSR" id="PIRSR006246-5"/>
    </source>
</evidence>
<dbReference type="InterPro" id="IPR009010">
    <property type="entry name" value="Asp_de-COase-like_dom_sf"/>
</dbReference>
<feature type="active site" description="Schiff-base intermediate with substrate; via pyruvic acid" evidence="9 10">
    <location>
        <position position="25"/>
    </location>
</feature>
<dbReference type="UniPathway" id="UPA00028">
    <property type="reaction ID" value="UER00002"/>
</dbReference>
<dbReference type="CDD" id="cd06919">
    <property type="entry name" value="Asp_decarbox"/>
    <property type="match status" value="1"/>
</dbReference>